<reference evidence="1" key="1">
    <citation type="submission" date="2021-03" db="EMBL/GenBank/DDBJ databases">
        <title>Whole genome shotgun sequence of Actinoplanes consettensis NBRC 14913.</title>
        <authorList>
            <person name="Komaki H."/>
            <person name="Tamura T."/>
        </authorList>
    </citation>
    <scope>NUCLEOTIDE SEQUENCE</scope>
    <source>
        <strain evidence="1">NBRC 14913</strain>
    </source>
</reference>
<organism evidence="1 2">
    <name type="scientific">Winogradskya consettensis</name>
    <dbReference type="NCBI Taxonomy" id="113560"/>
    <lineage>
        <taxon>Bacteria</taxon>
        <taxon>Bacillati</taxon>
        <taxon>Actinomycetota</taxon>
        <taxon>Actinomycetes</taxon>
        <taxon>Micromonosporales</taxon>
        <taxon>Micromonosporaceae</taxon>
        <taxon>Winogradskya</taxon>
    </lineage>
</organism>
<comment type="caution">
    <text evidence="1">The sequence shown here is derived from an EMBL/GenBank/DDBJ whole genome shotgun (WGS) entry which is preliminary data.</text>
</comment>
<dbReference type="Proteomes" id="UP000680865">
    <property type="component" value="Unassembled WGS sequence"/>
</dbReference>
<name>A0A919SR88_9ACTN</name>
<dbReference type="InterPro" id="IPR015424">
    <property type="entry name" value="PyrdxlP-dep_Trfase"/>
</dbReference>
<gene>
    <name evidence="1" type="ORF">Aco04nite_48640</name>
</gene>
<sequence length="93" mass="9908">MLQYSPTEGDPAPREHIATRMSRWGLPSRAQDVLVTTGSQQGLTLVTTVLLEPGDTLQCGAHRQARSKRSSSMTLAQAATKSLTNVTLASSLA</sequence>
<dbReference type="SUPFAM" id="SSF53383">
    <property type="entry name" value="PLP-dependent transferases"/>
    <property type="match status" value="1"/>
</dbReference>
<protein>
    <submittedName>
        <fullName evidence="1">Uncharacterized protein</fullName>
    </submittedName>
</protein>
<dbReference type="InterPro" id="IPR015421">
    <property type="entry name" value="PyrdxlP-dep_Trfase_major"/>
</dbReference>
<keyword evidence="2" id="KW-1185">Reference proteome</keyword>
<evidence type="ECO:0000313" key="2">
    <source>
        <dbReference type="Proteomes" id="UP000680865"/>
    </source>
</evidence>
<evidence type="ECO:0000313" key="1">
    <source>
        <dbReference type="EMBL" id="GIM76099.1"/>
    </source>
</evidence>
<proteinExistence type="predicted"/>
<accession>A0A919SR88</accession>
<dbReference type="AlphaFoldDB" id="A0A919SR88"/>
<dbReference type="EMBL" id="BOQP01000027">
    <property type="protein sequence ID" value="GIM76099.1"/>
    <property type="molecule type" value="Genomic_DNA"/>
</dbReference>
<dbReference type="Gene3D" id="3.40.640.10">
    <property type="entry name" value="Type I PLP-dependent aspartate aminotransferase-like (Major domain)"/>
    <property type="match status" value="1"/>
</dbReference>